<sequence length="175" mass="20437">MTYSVYLRNLKLSDAKTSYMWRNNPLIWQFTRFKPTKQITEAMETEWLKKALSNTNEYRFAICLKSNSQYLGNVQLIDVKSRNAEFHLFIGEPSFWGMGLGKEATALILNYGFTYLGLDSIRLEVHKENYAAQSVYKKSGFFVIGEGQDFIEMLIQRDDKPEFQKIITQNISMLQ</sequence>
<dbReference type="GO" id="GO:0016747">
    <property type="term" value="F:acyltransferase activity, transferring groups other than amino-acyl groups"/>
    <property type="evidence" value="ECO:0007669"/>
    <property type="project" value="InterPro"/>
</dbReference>
<proteinExistence type="predicted"/>
<dbReference type="STRING" id="990371.SAMN05421813_106173"/>
<feature type="domain" description="N-acetyltransferase" evidence="1">
    <location>
        <begin position="5"/>
        <end position="158"/>
    </location>
</feature>
<evidence type="ECO:0000259" key="1">
    <source>
        <dbReference type="PROSITE" id="PS51186"/>
    </source>
</evidence>
<dbReference type="InterPro" id="IPR000182">
    <property type="entry name" value="GNAT_dom"/>
</dbReference>
<dbReference type="AlphaFoldDB" id="A0A1G9QRX1"/>
<organism evidence="2 3">
    <name type="scientific">Daejeonella rubra</name>
    <dbReference type="NCBI Taxonomy" id="990371"/>
    <lineage>
        <taxon>Bacteria</taxon>
        <taxon>Pseudomonadati</taxon>
        <taxon>Bacteroidota</taxon>
        <taxon>Sphingobacteriia</taxon>
        <taxon>Sphingobacteriales</taxon>
        <taxon>Sphingobacteriaceae</taxon>
        <taxon>Daejeonella</taxon>
    </lineage>
</organism>
<dbReference type="RefSeq" id="WP_090702262.1">
    <property type="nucleotide sequence ID" value="NZ_FNHH01000006.1"/>
</dbReference>
<accession>A0A1G9QRX1</accession>
<dbReference type="PANTHER" id="PTHR43415">
    <property type="entry name" value="SPERMIDINE N(1)-ACETYLTRANSFERASE"/>
    <property type="match status" value="1"/>
</dbReference>
<dbReference type="OrthoDB" id="6290225at2"/>
<dbReference type="EMBL" id="FNHH01000006">
    <property type="protein sequence ID" value="SDM13744.1"/>
    <property type="molecule type" value="Genomic_DNA"/>
</dbReference>
<dbReference type="Gene3D" id="3.40.630.30">
    <property type="match status" value="1"/>
</dbReference>
<dbReference type="InterPro" id="IPR016181">
    <property type="entry name" value="Acyl_CoA_acyltransferase"/>
</dbReference>
<dbReference type="SUPFAM" id="SSF55729">
    <property type="entry name" value="Acyl-CoA N-acyltransferases (Nat)"/>
    <property type="match status" value="1"/>
</dbReference>
<keyword evidence="2" id="KW-0808">Transferase</keyword>
<dbReference type="PROSITE" id="PS51186">
    <property type="entry name" value="GNAT"/>
    <property type="match status" value="1"/>
</dbReference>
<protein>
    <submittedName>
        <fullName evidence="2">Protein N-acetyltransferase, RimJ/RimL family</fullName>
    </submittedName>
</protein>
<dbReference type="Proteomes" id="UP000199226">
    <property type="component" value="Unassembled WGS sequence"/>
</dbReference>
<evidence type="ECO:0000313" key="3">
    <source>
        <dbReference type="Proteomes" id="UP000199226"/>
    </source>
</evidence>
<evidence type="ECO:0000313" key="2">
    <source>
        <dbReference type="EMBL" id="SDM13744.1"/>
    </source>
</evidence>
<reference evidence="3" key="1">
    <citation type="submission" date="2016-10" db="EMBL/GenBank/DDBJ databases">
        <authorList>
            <person name="Varghese N."/>
            <person name="Submissions S."/>
        </authorList>
    </citation>
    <scope>NUCLEOTIDE SEQUENCE [LARGE SCALE GENOMIC DNA]</scope>
    <source>
        <strain evidence="3">DSM 24536</strain>
    </source>
</reference>
<dbReference type="Pfam" id="PF13302">
    <property type="entry name" value="Acetyltransf_3"/>
    <property type="match status" value="1"/>
</dbReference>
<name>A0A1G9QRX1_9SPHI</name>
<gene>
    <name evidence="2" type="ORF">SAMN05421813_106173</name>
</gene>
<dbReference type="PANTHER" id="PTHR43415:SF3">
    <property type="entry name" value="GNAT-FAMILY ACETYLTRANSFERASE"/>
    <property type="match status" value="1"/>
</dbReference>
<keyword evidence="3" id="KW-1185">Reference proteome</keyword>